<organism evidence="2 3">
    <name type="scientific">Liparis tanakae</name>
    <name type="common">Tanaka's snailfish</name>
    <dbReference type="NCBI Taxonomy" id="230148"/>
    <lineage>
        <taxon>Eukaryota</taxon>
        <taxon>Metazoa</taxon>
        <taxon>Chordata</taxon>
        <taxon>Craniata</taxon>
        <taxon>Vertebrata</taxon>
        <taxon>Euteleostomi</taxon>
        <taxon>Actinopterygii</taxon>
        <taxon>Neopterygii</taxon>
        <taxon>Teleostei</taxon>
        <taxon>Neoteleostei</taxon>
        <taxon>Acanthomorphata</taxon>
        <taxon>Eupercaria</taxon>
        <taxon>Perciformes</taxon>
        <taxon>Cottioidei</taxon>
        <taxon>Cottales</taxon>
        <taxon>Liparidae</taxon>
        <taxon>Liparis</taxon>
    </lineage>
</organism>
<feature type="compositionally biased region" description="Low complexity" evidence="1">
    <location>
        <begin position="74"/>
        <end position="94"/>
    </location>
</feature>
<reference evidence="2 3" key="1">
    <citation type="submission" date="2019-03" db="EMBL/GenBank/DDBJ databases">
        <title>First draft genome of Liparis tanakae, snailfish: a comprehensive survey of snailfish specific genes.</title>
        <authorList>
            <person name="Kim W."/>
            <person name="Song I."/>
            <person name="Jeong J.-H."/>
            <person name="Kim D."/>
            <person name="Kim S."/>
            <person name="Ryu S."/>
            <person name="Song J.Y."/>
            <person name="Lee S.K."/>
        </authorList>
    </citation>
    <scope>NUCLEOTIDE SEQUENCE [LARGE SCALE GENOMIC DNA]</scope>
    <source>
        <tissue evidence="2">Muscle</tissue>
    </source>
</reference>
<accession>A0A4Z2E1E9</accession>
<feature type="region of interest" description="Disordered" evidence="1">
    <location>
        <begin position="74"/>
        <end position="100"/>
    </location>
</feature>
<proteinExistence type="predicted"/>
<sequence length="100" mass="10481">MCLPSFLNPGTRSTKVATPPLSGCGRRARKWWPKLPTASRSVFRASSISCCTDSLMRQAGSDRLHADSRFLLSGASSSGAASGFAFSSAAGGRSLGRRSL</sequence>
<evidence type="ECO:0000256" key="1">
    <source>
        <dbReference type="SAM" id="MobiDB-lite"/>
    </source>
</evidence>
<dbReference type="Proteomes" id="UP000314294">
    <property type="component" value="Unassembled WGS sequence"/>
</dbReference>
<feature type="region of interest" description="Disordered" evidence="1">
    <location>
        <begin position="1"/>
        <end position="20"/>
    </location>
</feature>
<protein>
    <submittedName>
        <fullName evidence="2">Uncharacterized protein</fullName>
    </submittedName>
</protein>
<dbReference type="AlphaFoldDB" id="A0A4Z2E1E9"/>
<name>A0A4Z2E1E9_9TELE</name>
<evidence type="ECO:0000313" key="3">
    <source>
        <dbReference type="Proteomes" id="UP000314294"/>
    </source>
</evidence>
<keyword evidence="3" id="KW-1185">Reference proteome</keyword>
<dbReference type="EMBL" id="SRLO01023118">
    <property type="protein sequence ID" value="TNN22310.1"/>
    <property type="molecule type" value="Genomic_DNA"/>
</dbReference>
<evidence type="ECO:0000313" key="2">
    <source>
        <dbReference type="EMBL" id="TNN22310.1"/>
    </source>
</evidence>
<gene>
    <name evidence="2" type="ORF">EYF80_067576</name>
</gene>
<comment type="caution">
    <text evidence="2">The sequence shown here is derived from an EMBL/GenBank/DDBJ whole genome shotgun (WGS) entry which is preliminary data.</text>
</comment>